<sequence>MTAPSEICCLLNPEAIYANNEIILPHVEVHGLEYHYVLAQYTDVLHSKIFSATCDTLTLQVPREDLEI</sequence>
<protein>
    <submittedName>
        <fullName evidence="1">Uncharacterized protein</fullName>
    </submittedName>
</protein>
<dbReference type="EMBL" id="CAAGRJ010009187">
    <property type="protein sequence ID" value="VFV26824.1"/>
    <property type="molecule type" value="Genomic_DNA"/>
</dbReference>
<dbReference type="AlphaFoldDB" id="A0A485N3K2"/>
<proteinExistence type="predicted"/>
<name>A0A485N3K2_LYNPA</name>
<reference evidence="1 2" key="1">
    <citation type="submission" date="2019-01" db="EMBL/GenBank/DDBJ databases">
        <authorList>
            <person name="Alioto T."/>
            <person name="Alioto T."/>
        </authorList>
    </citation>
    <scope>NUCLEOTIDE SEQUENCE [LARGE SCALE GENOMIC DNA]</scope>
</reference>
<gene>
    <name evidence="1" type="ORF">LYPA_23C000247</name>
</gene>
<evidence type="ECO:0000313" key="1">
    <source>
        <dbReference type="EMBL" id="VFV26824.1"/>
    </source>
</evidence>
<dbReference type="Proteomes" id="UP000386466">
    <property type="component" value="Unassembled WGS sequence"/>
</dbReference>
<evidence type="ECO:0000313" key="2">
    <source>
        <dbReference type="Proteomes" id="UP000386466"/>
    </source>
</evidence>
<keyword evidence="2" id="KW-1185">Reference proteome</keyword>
<organism evidence="1 2">
    <name type="scientific">Lynx pardinus</name>
    <name type="common">Iberian lynx</name>
    <name type="synonym">Felis pardina</name>
    <dbReference type="NCBI Taxonomy" id="191816"/>
    <lineage>
        <taxon>Eukaryota</taxon>
        <taxon>Metazoa</taxon>
        <taxon>Chordata</taxon>
        <taxon>Craniata</taxon>
        <taxon>Vertebrata</taxon>
        <taxon>Euteleostomi</taxon>
        <taxon>Mammalia</taxon>
        <taxon>Eutheria</taxon>
        <taxon>Laurasiatheria</taxon>
        <taxon>Carnivora</taxon>
        <taxon>Feliformia</taxon>
        <taxon>Felidae</taxon>
        <taxon>Felinae</taxon>
        <taxon>Lynx</taxon>
    </lineage>
</organism>
<accession>A0A485N3K2</accession>